<protein>
    <submittedName>
        <fullName evidence="2">Exopolysaccharide biosynthesis protein, glycosyltransferase</fullName>
    </submittedName>
</protein>
<dbReference type="SUPFAM" id="SSF53448">
    <property type="entry name" value="Nucleotide-diphospho-sugar transferases"/>
    <property type="match status" value="1"/>
</dbReference>
<evidence type="ECO:0000313" key="2">
    <source>
        <dbReference type="EMBL" id="SUO03458.1"/>
    </source>
</evidence>
<dbReference type="RefSeq" id="WP_022789695.1">
    <property type="nucleotide sequence ID" value="NZ_UHFX01000003.1"/>
</dbReference>
<sequence>MAIKKIIHYCWFGCGEMPQKEKECVASWKKFLPDYELKLWNEENFDYQSCRFAKQAYDNKKYAFVSDYARAKILYEYGGLYLDTDVKVLKDFRDILDRADAVAGFERKAFIGTAIIGCQAHDESIKELLKYYEMHDFVQSDGSFDNIANVSILTDILKEKSLVLGGKEQQVAGFHIYNRELFYPKKLGETEFDIKDETVAVHMCSNSWLSERERKRGNNKFWIEVVRPILRGLRAVGIRCLGKERIRKFEIKIRNAIR</sequence>
<dbReference type="GO" id="GO:0051999">
    <property type="term" value="P:mannosyl-inositol phosphorylceramide biosynthetic process"/>
    <property type="evidence" value="ECO:0007669"/>
    <property type="project" value="TreeGrafter"/>
</dbReference>
<dbReference type="OrthoDB" id="9802987at2"/>
<gene>
    <name evidence="2" type="primary">eps10</name>
    <name evidence="2" type="ORF">NCTC11087_00320</name>
</gene>
<dbReference type="EMBL" id="UHFX01000003">
    <property type="protein sequence ID" value="SUO03458.1"/>
    <property type="molecule type" value="Genomic_DNA"/>
</dbReference>
<evidence type="ECO:0000256" key="1">
    <source>
        <dbReference type="ARBA" id="ARBA00022679"/>
    </source>
</evidence>
<organism evidence="2 3">
    <name type="scientific">Faecalicoccus pleomorphus</name>
    <dbReference type="NCBI Taxonomy" id="1323"/>
    <lineage>
        <taxon>Bacteria</taxon>
        <taxon>Bacillati</taxon>
        <taxon>Bacillota</taxon>
        <taxon>Erysipelotrichia</taxon>
        <taxon>Erysipelotrichales</taxon>
        <taxon>Erysipelotrichaceae</taxon>
        <taxon>Faecalicoccus</taxon>
    </lineage>
</organism>
<dbReference type="Gene3D" id="3.90.550.20">
    <property type="match status" value="1"/>
</dbReference>
<reference evidence="2 3" key="1">
    <citation type="submission" date="2018-06" db="EMBL/GenBank/DDBJ databases">
        <authorList>
            <consortium name="Pathogen Informatics"/>
            <person name="Doyle S."/>
        </authorList>
    </citation>
    <scope>NUCLEOTIDE SEQUENCE [LARGE SCALE GENOMIC DNA]</scope>
    <source>
        <strain evidence="2 3">NCTC11087</strain>
    </source>
</reference>
<keyword evidence="3" id="KW-1185">Reference proteome</keyword>
<dbReference type="InterPro" id="IPR007577">
    <property type="entry name" value="GlycoTrfase_DXD_sugar-bd_CS"/>
</dbReference>
<keyword evidence="1 2" id="KW-0808">Transferase</keyword>
<accession>A0A380LHX8</accession>
<dbReference type="PANTHER" id="PTHR32385">
    <property type="entry name" value="MANNOSYL PHOSPHORYLINOSITOL CERAMIDE SYNTHASE"/>
    <property type="match status" value="1"/>
</dbReference>
<dbReference type="InterPro" id="IPR051706">
    <property type="entry name" value="Glycosyltransferase_domain"/>
</dbReference>
<dbReference type="Pfam" id="PF04488">
    <property type="entry name" value="Gly_transf_sug"/>
    <property type="match status" value="1"/>
</dbReference>
<dbReference type="GO" id="GO:0016020">
    <property type="term" value="C:membrane"/>
    <property type="evidence" value="ECO:0007669"/>
    <property type="project" value="GOC"/>
</dbReference>
<dbReference type="GeneID" id="77461311"/>
<dbReference type="Proteomes" id="UP000255523">
    <property type="component" value="Unassembled WGS sequence"/>
</dbReference>
<name>A0A380LHX8_9FIRM</name>
<evidence type="ECO:0000313" key="3">
    <source>
        <dbReference type="Proteomes" id="UP000255523"/>
    </source>
</evidence>
<dbReference type="AlphaFoldDB" id="A0A380LHX8"/>
<dbReference type="InterPro" id="IPR029044">
    <property type="entry name" value="Nucleotide-diphossugar_trans"/>
</dbReference>
<dbReference type="GO" id="GO:0000030">
    <property type="term" value="F:mannosyltransferase activity"/>
    <property type="evidence" value="ECO:0007669"/>
    <property type="project" value="TreeGrafter"/>
</dbReference>
<dbReference type="PANTHER" id="PTHR32385:SF15">
    <property type="entry name" value="INOSITOL PHOSPHOCERAMIDE MANNOSYLTRANSFERASE 1"/>
    <property type="match status" value="1"/>
</dbReference>
<proteinExistence type="predicted"/>